<dbReference type="PRINTS" id="PR00505">
    <property type="entry name" value="D12N6MTFRASE"/>
</dbReference>
<dbReference type="EMBL" id="JBHSAW010000006">
    <property type="protein sequence ID" value="MFC4096400.1"/>
    <property type="molecule type" value="Genomic_DNA"/>
</dbReference>
<sequence>MGNNIMGYYSPLRYPGGKAKIADYVKTIISTNHLIDGHYIEPYAGGASVALDLVINEYVSSVHINDIDKRIFSFWHSVIFDTDNLCKKIQQTEINVDEWRKQKAIQKKPSDNSMLDVGFSTFFLNRTNRSGILKAGVIGGLEQTGKWKIDARFNKQDLINRITMIARYGNRINIYNLDAIDFIKKTQKIIPQKSLTYLDPPYYNKGKQLYINFYEHNDHIEIADLIKSVTKGNWIISYDDHREIKEMYKNYRQKQYSLSYSAGTTAKGSEVIVYDDKLIIPEIENPTNKKEVKKYYAQHCVL</sequence>
<name>A0ABV8JXB6_9FLAO</name>
<keyword evidence="2" id="KW-0808">Transferase</keyword>
<comment type="caution">
    <text evidence="4">The sequence shown here is derived from an EMBL/GenBank/DDBJ whole genome shotgun (WGS) entry which is preliminary data.</text>
</comment>
<gene>
    <name evidence="4" type="ORF">ACFOUT_10990</name>
</gene>
<dbReference type="RefSeq" id="WP_317175510.1">
    <property type="nucleotide sequence ID" value="NZ_JACYFJ010000007.1"/>
</dbReference>
<dbReference type="InterPro" id="IPR012263">
    <property type="entry name" value="M_m6A_EcoRV"/>
</dbReference>
<protein>
    <submittedName>
        <fullName evidence="4">DNA adenine methylase</fullName>
    </submittedName>
</protein>
<accession>A0ABV8JXB6</accession>
<proteinExistence type="predicted"/>
<dbReference type="PIRSF" id="PIRSF000398">
    <property type="entry name" value="M_m6A_EcoRV"/>
    <property type="match status" value="1"/>
</dbReference>
<organism evidence="4 5">
    <name type="scientific">Euzebyella saccharophila</name>
    <dbReference type="NCBI Taxonomy" id="679664"/>
    <lineage>
        <taxon>Bacteria</taxon>
        <taxon>Pseudomonadati</taxon>
        <taxon>Bacteroidota</taxon>
        <taxon>Flavobacteriia</taxon>
        <taxon>Flavobacteriales</taxon>
        <taxon>Flavobacteriaceae</taxon>
        <taxon>Euzebyella</taxon>
    </lineage>
</organism>
<keyword evidence="3" id="KW-0949">S-adenosyl-L-methionine</keyword>
<evidence type="ECO:0000313" key="5">
    <source>
        <dbReference type="Proteomes" id="UP001595814"/>
    </source>
</evidence>
<dbReference type="GO" id="GO:0032259">
    <property type="term" value="P:methylation"/>
    <property type="evidence" value="ECO:0007669"/>
    <property type="project" value="UniProtKB-KW"/>
</dbReference>
<evidence type="ECO:0000256" key="2">
    <source>
        <dbReference type="ARBA" id="ARBA00022679"/>
    </source>
</evidence>
<dbReference type="PANTHER" id="PTHR30481:SF2">
    <property type="entry name" value="SITE-SPECIFIC DNA-METHYLTRANSFERASE (ADENINE-SPECIFIC)"/>
    <property type="match status" value="1"/>
</dbReference>
<dbReference type="Proteomes" id="UP001595814">
    <property type="component" value="Unassembled WGS sequence"/>
</dbReference>
<keyword evidence="5" id="KW-1185">Reference proteome</keyword>
<dbReference type="PANTHER" id="PTHR30481">
    <property type="entry name" value="DNA ADENINE METHYLASE"/>
    <property type="match status" value="1"/>
</dbReference>
<dbReference type="SUPFAM" id="SSF53335">
    <property type="entry name" value="S-adenosyl-L-methionine-dependent methyltransferases"/>
    <property type="match status" value="1"/>
</dbReference>
<reference evidence="5" key="1">
    <citation type="journal article" date="2019" name="Int. J. Syst. Evol. Microbiol.">
        <title>The Global Catalogue of Microorganisms (GCM) 10K type strain sequencing project: providing services to taxonomists for standard genome sequencing and annotation.</title>
        <authorList>
            <consortium name="The Broad Institute Genomics Platform"/>
            <consortium name="The Broad Institute Genome Sequencing Center for Infectious Disease"/>
            <person name="Wu L."/>
            <person name="Ma J."/>
        </authorList>
    </citation>
    <scope>NUCLEOTIDE SEQUENCE [LARGE SCALE GENOMIC DNA]</scope>
    <source>
        <strain evidence="5">CECT 7477</strain>
    </source>
</reference>
<evidence type="ECO:0000313" key="4">
    <source>
        <dbReference type="EMBL" id="MFC4096400.1"/>
    </source>
</evidence>
<dbReference type="Pfam" id="PF02086">
    <property type="entry name" value="MethyltransfD12"/>
    <property type="match status" value="1"/>
</dbReference>
<keyword evidence="1 4" id="KW-0489">Methyltransferase</keyword>
<dbReference type="Gene3D" id="3.40.50.150">
    <property type="entry name" value="Vaccinia Virus protein VP39"/>
    <property type="match status" value="2"/>
</dbReference>
<dbReference type="GO" id="GO:0008168">
    <property type="term" value="F:methyltransferase activity"/>
    <property type="evidence" value="ECO:0007669"/>
    <property type="project" value="UniProtKB-KW"/>
</dbReference>
<dbReference type="InterPro" id="IPR029063">
    <property type="entry name" value="SAM-dependent_MTases_sf"/>
</dbReference>
<evidence type="ECO:0000256" key="3">
    <source>
        <dbReference type="ARBA" id="ARBA00022691"/>
    </source>
</evidence>
<dbReference type="InterPro" id="IPR012327">
    <property type="entry name" value="MeTrfase_D12"/>
</dbReference>
<evidence type="ECO:0000256" key="1">
    <source>
        <dbReference type="ARBA" id="ARBA00022603"/>
    </source>
</evidence>